<name>A0A166C680_9AGAM</name>
<dbReference type="OrthoDB" id="2447803at2759"/>
<dbReference type="EMBL" id="KV428090">
    <property type="protein sequence ID" value="KZT37121.1"/>
    <property type="molecule type" value="Genomic_DNA"/>
</dbReference>
<organism evidence="1 2">
    <name type="scientific">Sistotremastrum suecicum HHB10207 ss-3</name>
    <dbReference type="NCBI Taxonomy" id="1314776"/>
    <lineage>
        <taxon>Eukaryota</taxon>
        <taxon>Fungi</taxon>
        <taxon>Dikarya</taxon>
        <taxon>Basidiomycota</taxon>
        <taxon>Agaricomycotina</taxon>
        <taxon>Agaricomycetes</taxon>
        <taxon>Sistotremastrales</taxon>
        <taxon>Sistotremastraceae</taxon>
        <taxon>Sistotremastrum</taxon>
    </lineage>
</organism>
<dbReference type="Proteomes" id="UP000076798">
    <property type="component" value="Unassembled WGS sequence"/>
</dbReference>
<dbReference type="AlphaFoldDB" id="A0A166C680"/>
<dbReference type="InterPro" id="IPR032675">
    <property type="entry name" value="LRR_dom_sf"/>
</dbReference>
<dbReference type="Gene3D" id="3.80.10.10">
    <property type="entry name" value="Ribonuclease Inhibitor"/>
    <property type="match status" value="1"/>
</dbReference>
<protein>
    <recommendedName>
        <fullName evidence="3">F-box domain-containing protein</fullName>
    </recommendedName>
</protein>
<evidence type="ECO:0000313" key="2">
    <source>
        <dbReference type="Proteomes" id="UP000076798"/>
    </source>
</evidence>
<accession>A0A166C680</accession>
<dbReference type="STRING" id="1314776.A0A166C680"/>
<keyword evidence="2" id="KW-1185">Reference proteome</keyword>
<reference evidence="1 2" key="1">
    <citation type="journal article" date="2016" name="Mol. Biol. Evol.">
        <title>Comparative Genomics of Early-Diverging Mushroom-Forming Fungi Provides Insights into the Origins of Lignocellulose Decay Capabilities.</title>
        <authorList>
            <person name="Nagy L.G."/>
            <person name="Riley R."/>
            <person name="Tritt A."/>
            <person name="Adam C."/>
            <person name="Daum C."/>
            <person name="Floudas D."/>
            <person name="Sun H."/>
            <person name="Yadav J.S."/>
            <person name="Pangilinan J."/>
            <person name="Larsson K.H."/>
            <person name="Matsuura K."/>
            <person name="Barry K."/>
            <person name="Labutti K."/>
            <person name="Kuo R."/>
            <person name="Ohm R.A."/>
            <person name="Bhattacharya S.S."/>
            <person name="Shirouzu T."/>
            <person name="Yoshinaga Y."/>
            <person name="Martin F.M."/>
            <person name="Grigoriev I.V."/>
            <person name="Hibbett D.S."/>
        </authorList>
    </citation>
    <scope>NUCLEOTIDE SEQUENCE [LARGE SCALE GENOMIC DNA]</scope>
    <source>
        <strain evidence="1 2">HHB10207 ss-3</strain>
    </source>
</reference>
<gene>
    <name evidence="1" type="ORF">SISSUDRAFT_883895</name>
</gene>
<evidence type="ECO:0000313" key="1">
    <source>
        <dbReference type="EMBL" id="KZT37121.1"/>
    </source>
</evidence>
<sequence length="541" mass="60445">MDAVFSIPYLIGLTFEYCLQADLARCARVSRSLSEPALDALYRVVRDPVVLLRFLASLEYESDTWNFKHKINATDWQRFQLYARRVRVLTYDARTNGVISPGVWNDIALTRPPSVICPGLHTLEWRVGHASQLSQYSLLFIHEGLMSLEIGGWNEPTRLFRGISYRAPNLRKLSIHLLDHARLADDSADEPELISLIKGASRLEQVELPLPLFTTQILNALSTSPSLARLLRSKRTRTSILNTPLQKSNFPGGSFQSLQHMDLVIDLHMLCSPSTSRWSLPTLASLDCIARINGSPALVGKSIKAIAQTFPALKALKMNIIDGRDVFQEPSDVDALRPFMALTQMRSFTFYAPNGLMMESVNEREITDLAKAWPYLEDFEIGCTDCAPDDEHAYFSPLTVAAIFPFAEHCPLLRSLHLHVRPDIPPSRPPLDSTQFKRTFSTLTLGCSTLQVSACAQFASIISGLVDPGVSVGCCDDLWRRGPPEIRGPWKEFKRLLPIFVAARHEERMRAASLAQNAVSQDLEALRAVILRNGLSLPAVI</sequence>
<proteinExistence type="predicted"/>
<evidence type="ECO:0008006" key="3">
    <source>
        <dbReference type="Google" id="ProtNLM"/>
    </source>
</evidence>